<accession>R9IIY6</accession>
<comment type="caution">
    <text evidence="1">The sequence shown here is derived from an EMBL/GenBank/DDBJ whole genome shotgun (WGS) entry which is preliminary data.</text>
</comment>
<dbReference type="AlphaFoldDB" id="R9IIY6"/>
<reference evidence="1 2" key="1">
    <citation type="submission" date="2013-04" db="EMBL/GenBank/DDBJ databases">
        <title>The Genome Sequence of Bacteroides massiliensis dnLKV3.</title>
        <authorList>
            <consortium name="The Broad Institute Genomics Platform"/>
            <consortium name="The Broad Institute Genome Sequencing Center for Infectious Disease"/>
            <person name="Earl A."/>
            <person name="Xavier R."/>
            <person name="Kuhn K."/>
            <person name="Stappenbeck T."/>
            <person name="Walker B."/>
            <person name="Young S."/>
            <person name="Zeng Q."/>
            <person name="Gargeya S."/>
            <person name="Fitzgerald M."/>
            <person name="Haas B."/>
            <person name="Abouelleil A."/>
            <person name="Allen A.W."/>
            <person name="Alvarado L."/>
            <person name="Arachchi H.M."/>
            <person name="Berlin A.M."/>
            <person name="Chapman S.B."/>
            <person name="Gainer-Dewar J."/>
            <person name="Goldberg J."/>
            <person name="Griggs A."/>
            <person name="Gujja S."/>
            <person name="Hansen M."/>
            <person name="Howarth C."/>
            <person name="Imamovic A."/>
            <person name="Ireland A."/>
            <person name="Larimer J."/>
            <person name="McCowan C."/>
            <person name="Murphy C."/>
            <person name="Pearson M."/>
            <person name="Poon T.W."/>
            <person name="Priest M."/>
            <person name="Roberts A."/>
            <person name="Saif S."/>
            <person name="Shea T."/>
            <person name="Sisk P."/>
            <person name="Sykes S."/>
            <person name="Wortman J."/>
            <person name="Nusbaum C."/>
            <person name="Birren B."/>
        </authorList>
    </citation>
    <scope>NUCLEOTIDE SEQUENCE [LARGE SCALE GENOMIC DNA]</scope>
    <source>
        <strain evidence="2">dnLKV3</strain>
    </source>
</reference>
<gene>
    <name evidence="1" type="ORF">C802_01126</name>
</gene>
<proteinExistence type="predicted"/>
<dbReference type="HOGENOM" id="CLU_3132359_0_0_10"/>
<protein>
    <submittedName>
        <fullName evidence="1">Uncharacterized protein</fullName>
    </submittedName>
</protein>
<dbReference type="Proteomes" id="UP000014200">
    <property type="component" value="Unassembled WGS sequence"/>
</dbReference>
<sequence>MIEKWWQHVFFSVYLFCCHHPLKSPVHRSFKGMGGSSGSTFAKLQEGEK</sequence>
<evidence type="ECO:0000313" key="2">
    <source>
        <dbReference type="Proteomes" id="UP000014200"/>
    </source>
</evidence>
<name>R9IIY6_9BACT</name>
<dbReference type="EMBL" id="ASSP01000007">
    <property type="protein sequence ID" value="EOS14265.1"/>
    <property type="molecule type" value="Genomic_DNA"/>
</dbReference>
<organism evidence="1 2">
    <name type="scientific">Phocaeicola sartorii</name>
    <dbReference type="NCBI Taxonomy" id="671267"/>
    <lineage>
        <taxon>Bacteria</taxon>
        <taxon>Pseudomonadati</taxon>
        <taxon>Bacteroidota</taxon>
        <taxon>Bacteroidia</taxon>
        <taxon>Bacteroidales</taxon>
        <taxon>Bacteroidaceae</taxon>
        <taxon>Phocaeicola</taxon>
    </lineage>
</organism>
<keyword evidence="2" id="KW-1185">Reference proteome</keyword>
<evidence type="ECO:0000313" key="1">
    <source>
        <dbReference type="EMBL" id="EOS14265.1"/>
    </source>
</evidence>